<evidence type="ECO:0000313" key="4">
    <source>
        <dbReference type="Proteomes" id="UP001170624"/>
    </source>
</evidence>
<evidence type="ECO:0000313" key="2">
    <source>
        <dbReference type="EMBL" id="OZS44588.1"/>
    </source>
</evidence>
<evidence type="ECO:0000313" key="3">
    <source>
        <dbReference type="Proteomes" id="UP000215999"/>
    </source>
</evidence>
<dbReference type="EMBL" id="NOIF01000032">
    <property type="protein sequence ID" value="OZS44588.1"/>
    <property type="molecule type" value="Genomic_DNA"/>
</dbReference>
<dbReference type="Proteomes" id="UP001170624">
    <property type="component" value="Unassembled WGS sequence"/>
</dbReference>
<reference evidence="1" key="3">
    <citation type="submission" date="2023-07" db="EMBL/GenBank/DDBJ databases">
        <title>Genome content predicts the carbon catabolic preferences of heterotrophic bacteria.</title>
        <authorList>
            <person name="Gralka M."/>
        </authorList>
    </citation>
    <scope>NUCLEOTIDE SEQUENCE</scope>
    <source>
        <strain evidence="1">G2M05</strain>
    </source>
</reference>
<dbReference type="RefSeq" id="WP_062687930.1">
    <property type="nucleotide sequence ID" value="NZ_CANMLA010000006.1"/>
</dbReference>
<organism evidence="1 4">
    <name type="scientific">Photobacterium sanguinicancri</name>
    <dbReference type="NCBI Taxonomy" id="875932"/>
    <lineage>
        <taxon>Bacteria</taxon>
        <taxon>Pseudomonadati</taxon>
        <taxon>Pseudomonadota</taxon>
        <taxon>Gammaproteobacteria</taxon>
        <taxon>Vibrionales</taxon>
        <taxon>Vibrionaceae</taxon>
        <taxon>Photobacterium</taxon>
    </lineage>
</organism>
<dbReference type="AlphaFoldDB" id="A0AAW7Y890"/>
<accession>A0AAW7Y890</accession>
<gene>
    <name evidence="2" type="ORF">ASV53_07295</name>
    <name evidence="1" type="ORF">Q4568_18525</name>
</gene>
<evidence type="ECO:0000313" key="1">
    <source>
        <dbReference type="EMBL" id="MDO6544539.1"/>
    </source>
</evidence>
<reference evidence="2" key="2">
    <citation type="submission" date="2017-07" db="EMBL/GenBank/DDBJ databases">
        <authorList>
            <person name="Gomez-Gil B."/>
            <person name="Enciso-Ibarra K."/>
        </authorList>
    </citation>
    <scope>NUCLEOTIDE SEQUENCE</scope>
    <source>
        <strain evidence="2">CAIM 1827</strain>
    </source>
</reference>
<dbReference type="EMBL" id="JAUOPU010000026">
    <property type="protein sequence ID" value="MDO6544539.1"/>
    <property type="molecule type" value="Genomic_DNA"/>
</dbReference>
<proteinExistence type="predicted"/>
<dbReference type="Proteomes" id="UP000215999">
    <property type="component" value="Unassembled WGS sequence"/>
</dbReference>
<keyword evidence="3" id="KW-1185">Reference proteome</keyword>
<name>A0AAW7Y890_9GAMM</name>
<sequence length="210" mass="23804">MVSDLLTVSIQQFQADCQQLCEQHYPTVHNRGMRENHLGKALCRRIMTTLSNSDIAAELSQIEDTNNLPQPIFKLQTHSFTIWIVAHRLLSANLARRQALLTAIDGVLEQQNPDQENHLLVVADHWFDRSKASKEIPAWWLGQLPTALDNYVQDGIRLLDSSTSLKSTLQASYAVDDAHLQVHHPLHRTNGHAILHKYIVLTGHFRINAS</sequence>
<comment type="caution">
    <text evidence="1">The sequence shown here is derived from an EMBL/GenBank/DDBJ whole genome shotgun (WGS) entry which is preliminary data.</text>
</comment>
<protein>
    <submittedName>
        <fullName evidence="1">Uncharacterized protein</fullName>
    </submittedName>
</protein>
<reference evidence="2 3" key="1">
    <citation type="journal article" date="2016" name="Antonie Van Leeuwenhoek">
        <title>Photobacterium sanguinicancri sp. nov. isolated from marine animals.</title>
        <authorList>
            <person name="Gomez-Gil B."/>
            <person name="Roque A."/>
            <person name="Rotllant G."/>
            <person name="Romalde J.L."/>
            <person name="Doce A."/>
            <person name="Eggermont M."/>
            <person name="Defoirdt T."/>
        </authorList>
    </citation>
    <scope>NUCLEOTIDE SEQUENCE [LARGE SCALE GENOMIC DNA]</scope>
    <source>
        <strain evidence="2 3">CAIM 1827</strain>
    </source>
</reference>